<feature type="compositionally biased region" description="Polar residues" evidence="1">
    <location>
        <begin position="686"/>
        <end position="712"/>
    </location>
</feature>
<proteinExistence type="predicted"/>
<gene>
    <name evidence="2" type="ORF">AOQ84DRAFT_384426</name>
</gene>
<feature type="compositionally biased region" description="Polar residues" evidence="1">
    <location>
        <begin position="485"/>
        <end position="497"/>
    </location>
</feature>
<feature type="compositionally biased region" description="Polar residues" evidence="1">
    <location>
        <begin position="106"/>
        <end position="123"/>
    </location>
</feature>
<feature type="compositionally biased region" description="Polar residues" evidence="1">
    <location>
        <begin position="595"/>
        <end position="609"/>
    </location>
</feature>
<accession>A0A8E2FDL1</accession>
<dbReference type="OrthoDB" id="3922633at2759"/>
<evidence type="ECO:0000313" key="2">
    <source>
        <dbReference type="EMBL" id="OCL14850.1"/>
    </source>
</evidence>
<feature type="region of interest" description="Disordered" evidence="1">
    <location>
        <begin position="277"/>
        <end position="317"/>
    </location>
</feature>
<feature type="region of interest" description="Disordered" evidence="1">
    <location>
        <begin position="464"/>
        <end position="497"/>
    </location>
</feature>
<feature type="region of interest" description="Disordered" evidence="1">
    <location>
        <begin position="1217"/>
        <end position="1250"/>
    </location>
</feature>
<feature type="region of interest" description="Disordered" evidence="1">
    <location>
        <begin position="178"/>
        <end position="263"/>
    </location>
</feature>
<feature type="region of interest" description="Disordered" evidence="1">
    <location>
        <begin position="520"/>
        <end position="648"/>
    </location>
</feature>
<feature type="compositionally biased region" description="Polar residues" evidence="1">
    <location>
        <begin position="1176"/>
        <end position="1186"/>
    </location>
</feature>
<feature type="compositionally biased region" description="Polar residues" evidence="1">
    <location>
        <begin position="130"/>
        <end position="141"/>
    </location>
</feature>
<keyword evidence="3" id="KW-1185">Reference proteome</keyword>
<feature type="region of interest" description="Disordered" evidence="1">
    <location>
        <begin position="674"/>
        <end position="734"/>
    </location>
</feature>
<dbReference type="Proteomes" id="UP000250140">
    <property type="component" value="Unassembled WGS sequence"/>
</dbReference>
<feature type="compositionally biased region" description="Polar residues" evidence="1">
    <location>
        <begin position="283"/>
        <end position="292"/>
    </location>
</feature>
<feature type="compositionally biased region" description="Low complexity" evidence="1">
    <location>
        <begin position="610"/>
        <end position="626"/>
    </location>
</feature>
<feature type="compositionally biased region" description="Polar residues" evidence="1">
    <location>
        <begin position="11"/>
        <end position="31"/>
    </location>
</feature>
<evidence type="ECO:0000313" key="3">
    <source>
        <dbReference type="Proteomes" id="UP000250140"/>
    </source>
</evidence>
<feature type="compositionally biased region" description="Basic and acidic residues" evidence="1">
    <location>
        <begin position="1228"/>
        <end position="1239"/>
    </location>
</feature>
<feature type="compositionally biased region" description="Basic and acidic residues" evidence="1">
    <location>
        <begin position="545"/>
        <end position="585"/>
    </location>
</feature>
<dbReference type="EMBL" id="KV748518">
    <property type="protein sequence ID" value="OCL14850.1"/>
    <property type="molecule type" value="Genomic_DNA"/>
</dbReference>
<feature type="region of interest" description="Disordered" evidence="1">
    <location>
        <begin position="1137"/>
        <end position="1197"/>
    </location>
</feature>
<feature type="compositionally biased region" description="Polar residues" evidence="1">
    <location>
        <begin position="85"/>
        <end position="98"/>
    </location>
</feature>
<organism evidence="2 3">
    <name type="scientific">Glonium stellatum</name>
    <dbReference type="NCBI Taxonomy" id="574774"/>
    <lineage>
        <taxon>Eukaryota</taxon>
        <taxon>Fungi</taxon>
        <taxon>Dikarya</taxon>
        <taxon>Ascomycota</taxon>
        <taxon>Pezizomycotina</taxon>
        <taxon>Dothideomycetes</taxon>
        <taxon>Pleosporomycetidae</taxon>
        <taxon>Gloniales</taxon>
        <taxon>Gloniaceae</taxon>
        <taxon>Glonium</taxon>
    </lineage>
</organism>
<name>A0A8E2FDL1_9PEZI</name>
<sequence>MPLTERDPNVSGRTSRASNMSTGSKGIQKGNSARPDLFSNAPGVMSMLRTSTEMGDIGTLTFDSTHLPSMPRASHPHRRSGAASRLSTGSAHSQASKRASNHHTRPSGSSGARRSLTRDTNVPQYLPDTLSPTLMNLQGSSPLIPHARLSRDGRSFSMTHTSQPVYTLSSHRSFASLRNQDIVPRPRSPYRYPARLRRPGYRPSSPAMSDITGTQPRRLHGQSFASRLRAPSGASMHSDERHQMPYPQGRNRSNTSFSAPPLDISTHHMFVSHARNHTPAKESMSSGSINQRTDSEAPSSDAPSSTPPTPKDGTSMEVLVSPTSTQALVVNMDCVAKADTSTGPLYYDYSEQFDREALCNQEPQQVPLGFVHRIKTILEERATIEQESMKVEVEVVQEVAELPASEVAELPASPVVKRITRDLILAAIGPASSIGETTSSVEVRTSEELADDPLADLADDHVESCGVSDEVTISPPPENADKRQSTISDVPSSNSIMSVPDSAIEFAVRYSIPMANTVEECQGDSHQDETAQEASELLEEPSSIKIDHSPKPSDGKSFKTCKESDSKSCKDSDGKSFKTCKDTVTPDRPAPIPTPRQSSQLSSRPASKLSSRPTSAIASASSSTETIPRPPSVIPLRESSSSKEAQRTQAVADFLVRLSQPRRLTREQYASKHNTLENAMEPPSASIDQQPSSTPCPILGIQSTPPDNITPESSAGRPSSNRSSTPKELGYRDSNTTTHLVWNARKPVPSLLTNAIEPRTSHRLSQDETTTDLRLSSFRYPVAYLPDVKEDLHEDSSINTSVGNLKSSSFKFPIVHPPSRRVSIEDFRLFKNPSVKSFQGPSSTSRGLTQTRNLPSLNFSRMDLIAKLNEALDMRSSKSLDGIPDDYRDLFSPILERRSSSGEIREKYKSFFASLDELEKPVEYVQPTPIMDLVPVRQMYSPKDLMVEIDNLTIPSVGGLTQRLSEYLPSLKRFYSGEDKDKDEDDIMEHALEEINEVGGPALNSARSSARLRPMPGNPHLVVIDDGIYEEMAHKDILRSRLVELSDCNASLYSKRSASHSRRGKTPLAELEAPMPAVLRTRSLSLSGNDEHRASFESKLARRSLRSLVGSPTDRPWNVDKNYPWADDVPAIDISLPAPTYHRDAPRPGPSRLRLRLSGSCSESQSDYGLYDESAVSPTTGDSTGSDDPFKHTRKVSKHSILESISRRIGIHTGPFDATGYAVGPDSLRNDDRSVDPGDRYPTTGLTPPSAFNLEEVRSFFSDDSSRSQRGGSFRKRLTHLKAKLPPVTRSHSALENRCLQNGDRSLKESRFAVRPGGSVHTYDGTVGMSKMEFRARKVVEKIKTLWFRSGELLRSMSGRRKPSQETRNWLHDSDVYSGT</sequence>
<reference evidence="2 3" key="1">
    <citation type="journal article" date="2016" name="Nat. Commun.">
        <title>Ectomycorrhizal ecology is imprinted in the genome of the dominant symbiotic fungus Cenococcum geophilum.</title>
        <authorList>
            <consortium name="DOE Joint Genome Institute"/>
            <person name="Peter M."/>
            <person name="Kohler A."/>
            <person name="Ohm R.A."/>
            <person name="Kuo A."/>
            <person name="Krutzmann J."/>
            <person name="Morin E."/>
            <person name="Arend M."/>
            <person name="Barry K.W."/>
            <person name="Binder M."/>
            <person name="Choi C."/>
            <person name="Clum A."/>
            <person name="Copeland A."/>
            <person name="Grisel N."/>
            <person name="Haridas S."/>
            <person name="Kipfer T."/>
            <person name="LaButti K."/>
            <person name="Lindquist E."/>
            <person name="Lipzen A."/>
            <person name="Maire R."/>
            <person name="Meier B."/>
            <person name="Mihaltcheva S."/>
            <person name="Molinier V."/>
            <person name="Murat C."/>
            <person name="Poggeler S."/>
            <person name="Quandt C.A."/>
            <person name="Sperisen C."/>
            <person name="Tritt A."/>
            <person name="Tisserant E."/>
            <person name="Crous P.W."/>
            <person name="Henrissat B."/>
            <person name="Nehls U."/>
            <person name="Egli S."/>
            <person name="Spatafora J.W."/>
            <person name="Grigoriev I.V."/>
            <person name="Martin F.M."/>
        </authorList>
    </citation>
    <scope>NUCLEOTIDE SEQUENCE [LARGE SCALE GENOMIC DNA]</scope>
    <source>
        <strain evidence="2 3">CBS 207.34</strain>
    </source>
</reference>
<feature type="region of interest" description="Disordered" evidence="1">
    <location>
        <begin position="1"/>
        <end position="41"/>
    </location>
</feature>
<feature type="region of interest" description="Disordered" evidence="1">
    <location>
        <begin position="59"/>
        <end position="148"/>
    </location>
</feature>
<feature type="compositionally biased region" description="Low complexity" evidence="1">
    <location>
        <begin position="713"/>
        <end position="724"/>
    </location>
</feature>
<feature type="compositionally biased region" description="Low complexity" evidence="1">
    <location>
        <begin position="1150"/>
        <end position="1160"/>
    </location>
</feature>
<evidence type="ECO:0000256" key="1">
    <source>
        <dbReference type="SAM" id="MobiDB-lite"/>
    </source>
</evidence>
<protein>
    <submittedName>
        <fullName evidence="2">Uncharacterized protein</fullName>
    </submittedName>
</protein>